<feature type="domain" description="G-protein coupled receptors family 1 profile" evidence="9">
    <location>
        <begin position="1"/>
        <end position="213"/>
    </location>
</feature>
<keyword evidence="7" id="KW-0807">Transducer</keyword>
<feature type="transmembrane region" description="Helical" evidence="8">
    <location>
        <begin position="12"/>
        <end position="31"/>
    </location>
</feature>
<evidence type="ECO:0000259" key="9">
    <source>
        <dbReference type="PROSITE" id="PS50262"/>
    </source>
</evidence>
<dbReference type="PANTHER" id="PTHR24241">
    <property type="entry name" value="NEUROPEPTIDE RECEPTOR-RELATED G-PROTEIN COUPLED RECEPTOR"/>
    <property type="match status" value="1"/>
</dbReference>
<evidence type="ECO:0000256" key="8">
    <source>
        <dbReference type="SAM" id="Phobius"/>
    </source>
</evidence>
<feature type="transmembrane region" description="Helical" evidence="8">
    <location>
        <begin position="52"/>
        <end position="71"/>
    </location>
</feature>
<dbReference type="Proteomes" id="UP001519460">
    <property type="component" value="Unassembled WGS sequence"/>
</dbReference>
<dbReference type="InterPro" id="IPR000276">
    <property type="entry name" value="GPCR_Rhodpsn"/>
</dbReference>
<organism evidence="10 11">
    <name type="scientific">Batillaria attramentaria</name>
    <dbReference type="NCBI Taxonomy" id="370345"/>
    <lineage>
        <taxon>Eukaryota</taxon>
        <taxon>Metazoa</taxon>
        <taxon>Spiralia</taxon>
        <taxon>Lophotrochozoa</taxon>
        <taxon>Mollusca</taxon>
        <taxon>Gastropoda</taxon>
        <taxon>Caenogastropoda</taxon>
        <taxon>Sorbeoconcha</taxon>
        <taxon>Cerithioidea</taxon>
        <taxon>Batillariidae</taxon>
        <taxon>Batillaria</taxon>
    </lineage>
</organism>
<dbReference type="GO" id="GO:0005886">
    <property type="term" value="C:plasma membrane"/>
    <property type="evidence" value="ECO:0007669"/>
    <property type="project" value="UniProtKB-SubCell"/>
</dbReference>
<dbReference type="Pfam" id="PF00001">
    <property type="entry name" value="7tm_1"/>
    <property type="match status" value="1"/>
</dbReference>
<keyword evidence="6 7" id="KW-0675">Receptor</keyword>
<keyword evidence="3 7" id="KW-0812">Transmembrane</keyword>
<dbReference type="PANTHER" id="PTHR24241:SF76">
    <property type="entry name" value="NEUROPEPTIDE SIFAMIDE RECEPTOR"/>
    <property type="match status" value="1"/>
</dbReference>
<evidence type="ECO:0000256" key="2">
    <source>
        <dbReference type="ARBA" id="ARBA00022475"/>
    </source>
</evidence>
<keyword evidence="2" id="KW-1003">Cell membrane</keyword>
<comment type="subcellular location">
    <subcellularLocation>
        <location evidence="1">Cell membrane</location>
        <topology evidence="1">Multi-pass membrane protein</topology>
    </subcellularLocation>
</comment>
<feature type="transmembrane region" description="Helical" evidence="8">
    <location>
        <begin position="150"/>
        <end position="173"/>
    </location>
</feature>
<evidence type="ECO:0000256" key="7">
    <source>
        <dbReference type="RuleBase" id="RU000688"/>
    </source>
</evidence>
<keyword evidence="4 8" id="KW-1133">Transmembrane helix</keyword>
<name>A0ABD0M4E6_9CAEN</name>
<dbReference type="EMBL" id="JACVVK020000007">
    <property type="protein sequence ID" value="KAK7506391.1"/>
    <property type="molecule type" value="Genomic_DNA"/>
</dbReference>
<accession>A0ABD0M4E6</accession>
<dbReference type="Gene3D" id="1.20.1070.10">
    <property type="entry name" value="Rhodopsin 7-helix transmembrane proteins"/>
    <property type="match status" value="1"/>
</dbReference>
<protein>
    <recommendedName>
        <fullName evidence="9">G-protein coupled receptors family 1 profile domain-containing protein</fullName>
    </recommendedName>
</protein>
<comment type="similarity">
    <text evidence="7">Belongs to the G-protein coupled receptor 1 family.</text>
</comment>
<keyword evidence="7" id="KW-0297">G-protein coupled receptor</keyword>
<evidence type="ECO:0000256" key="4">
    <source>
        <dbReference type="ARBA" id="ARBA00022989"/>
    </source>
</evidence>
<evidence type="ECO:0000256" key="6">
    <source>
        <dbReference type="ARBA" id="ARBA00023170"/>
    </source>
</evidence>
<evidence type="ECO:0000256" key="5">
    <source>
        <dbReference type="ARBA" id="ARBA00023136"/>
    </source>
</evidence>
<sequence>WPFGAFLCKATPYLQGVSVCASVYTLAAIALDRYLAICRNPQWRITTQLSRLMIASIWLLGVALLVPWAVFYEQFEHRTEFQVVPMCHQIWPDFQSQRAYFVGAIFVGTYLFPLLVVLLCYICIGLRVWNRRAPGVPKDNRLIRHSKMKVMKMLAVMVSLFALSWLPLHAIYMKMYFNADSFTQSELDMVYNVAIPISQWLELSNSGINPIIYCFFSRNFRRGFQSMCFFRRRHRRFSGVYSSTTKYMTIEYVNGHVTIIFRRDNRDESSSTL</sequence>
<evidence type="ECO:0000256" key="3">
    <source>
        <dbReference type="ARBA" id="ARBA00022692"/>
    </source>
</evidence>
<dbReference type="SUPFAM" id="SSF81321">
    <property type="entry name" value="Family A G protein-coupled receptor-like"/>
    <property type="match status" value="1"/>
</dbReference>
<keyword evidence="11" id="KW-1185">Reference proteome</keyword>
<evidence type="ECO:0000313" key="10">
    <source>
        <dbReference type="EMBL" id="KAK7506391.1"/>
    </source>
</evidence>
<comment type="caution">
    <text evidence="10">The sequence shown here is derived from an EMBL/GenBank/DDBJ whole genome shotgun (WGS) entry which is preliminary data.</text>
</comment>
<reference evidence="10 11" key="1">
    <citation type="journal article" date="2023" name="Sci. Data">
        <title>Genome assembly of the Korean intertidal mud-creeper Batillaria attramentaria.</title>
        <authorList>
            <person name="Patra A.K."/>
            <person name="Ho P.T."/>
            <person name="Jun S."/>
            <person name="Lee S.J."/>
            <person name="Kim Y."/>
            <person name="Won Y.J."/>
        </authorList>
    </citation>
    <scope>NUCLEOTIDE SEQUENCE [LARGE SCALE GENOMIC DNA]</scope>
    <source>
        <strain evidence="10">Wonlab-2016</strain>
    </source>
</reference>
<dbReference type="PROSITE" id="PS00237">
    <property type="entry name" value="G_PROTEIN_RECEP_F1_1"/>
    <property type="match status" value="1"/>
</dbReference>
<dbReference type="PRINTS" id="PR00237">
    <property type="entry name" value="GPCRRHODOPSN"/>
</dbReference>
<gene>
    <name evidence="10" type="ORF">BaRGS_00002503</name>
</gene>
<feature type="non-terminal residue" evidence="10">
    <location>
        <position position="1"/>
    </location>
</feature>
<dbReference type="PROSITE" id="PS50262">
    <property type="entry name" value="G_PROTEIN_RECEP_F1_2"/>
    <property type="match status" value="1"/>
</dbReference>
<evidence type="ECO:0000313" key="11">
    <source>
        <dbReference type="Proteomes" id="UP001519460"/>
    </source>
</evidence>
<dbReference type="InterPro" id="IPR017452">
    <property type="entry name" value="GPCR_Rhodpsn_7TM"/>
</dbReference>
<feature type="transmembrane region" description="Helical" evidence="8">
    <location>
        <begin position="100"/>
        <end position="129"/>
    </location>
</feature>
<evidence type="ECO:0000256" key="1">
    <source>
        <dbReference type="ARBA" id="ARBA00004651"/>
    </source>
</evidence>
<keyword evidence="5 8" id="KW-0472">Membrane</keyword>
<proteinExistence type="inferred from homology"/>
<dbReference type="GO" id="GO:0004930">
    <property type="term" value="F:G protein-coupled receptor activity"/>
    <property type="evidence" value="ECO:0007669"/>
    <property type="project" value="UniProtKB-KW"/>
</dbReference>
<dbReference type="AlphaFoldDB" id="A0ABD0M4E6"/>